<evidence type="ECO:0000256" key="1">
    <source>
        <dbReference type="SAM" id="Phobius"/>
    </source>
</evidence>
<comment type="caution">
    <text evidence="2">The sequence shown here is derived from an EMBL/GenBank/DDBJ whole genome shotgun (WGS) entry which is preliminary data.</text>
</comment>
<dbReference type="EMBL" id="SRLO01000418">
    <property type="protein sequence ID" value="TNN56896.1"/>
    <property type="molecule type" value="Genomic_DNA"/>
</dbReference>
<keyword evidence="1" id="KW-0812">Transmembrane</keyword>
<evidence type="ECO:0000313" key="2">
    <source>
        <dbReference type="EMBL" id="TNN56896.1"/>
    </source>
</evidence>
<reference evidence="2 3" key="1">
    <citation type="submission" date="2019-03" db="EMBL/GenBank/DDBJ databases">
        <title>First draft genome of Liparis tanakae, snailfish: a comprehensive survey of snailfish specific genes.</title>
        <authorList>
            <person name="Kim W."/>
            <person name="Song I."/>
            <person name="Jeong J.-H."/>
            <person name="Kim D."/>
            <person name="Kim S."/>
            <person name="Ryu S."/>
            <person name="Song J.Y."/>
            <person name="Lee S.K."/>
        </authorList>
    </citation>
    <scope>NUCLEOTIDE SEQUENCE [LARGE SCALE GENOMIC DNA]</scope>
    <source>
        <tissue evidence="2">Muscle</tissue>
    </source>
</reference>
<proteinExistence type="predicted"/>
<keyword evidence="3" id="KW-1185">Reference proteome</keyword>
<organism evidence="2 3">
    <name type="scientific">Liparis tanakae</name>
    <name type="common">Tanaka's snailfish</name>
    <dbReference type="NCBI Taxonomy" id="230148"/>
    <lineage>
        <taxon>Eukaryota</taxon>
        <taxon>Metazoa</taxon>
        <taxon>Chordata</taxon>
        <taxon>Craniata</taxon>
        <taxon>Vertebrata</taxon>
        <taxon>Euteleostomi</taxon>
        <taxon>Actinopterygii</taxon>
        <taxon>Neopterygii</taxon>
        <taxon>Teleostei</taxon>
        <taxon>Neoteleostei</taxon>
        <taxon>Acanthomorphata</taxon>
        <taxon>Eupercaria</taxon>
        <taxon>Perciformes</taxon>
        <taxon>Cottioidei</taxon>
        <taxon>Cottales</taxon>
        <taxon>Liparidae</taxon>
        <taxon>Liparis</taxon>
    </lineage>
</organism>
<dbReference type="Proteomes" id="UP000314294">
    <property type="component" value="Unassembled WGS sequence"/>
</dbReference>
<dbReference type="AlphaFoldDB" id="A0A4Z2GTP0"/>
<keyword evidence="1" id="KW-1133">Transmembrane helix</keyword>
<evidence type="ECO:0000313" key="3">
    <source>
        <dbReference type="Proteomes" id="UP000314294"/>
    </source>
</evidence>
<accession>A0A4Z2GTP0</accession>
<protein>
    <submittedName>
        <fullName evidence="2">Uncharacterized protein</fullName>
    </submittedName>
</protein>
<sequence>MAAERFLVASVMNVGSVSADSDRLGLQGSVQTAEIGNPVDDLGLEAELLLRLFFPGALSDINPNPCQHHPTRKGNPPFSSESDALPSFWRGFLTVAALFVCGTWFNIISFSFFSFSLSWKLKGFWMESRKSLLCSCAWFLSFSFSSTIFW</sequence>
<feature type="transmembrane region" description="Helical" evidence="1">
    <location>
        <begin position="92"/>
        <end position="119"/>
    </location>
</feature>
<name>A0A4Z2GTP0_9TELE</name>
<keyword evidence="1" id="KW-0472">Membrane</keyword>
<gene>
    <name evidence="2" type="ORF">EYF80_032886</name>
</gene>